<protein>
    <recommendedName>
        <fullName evidence="7">Ribosomal RNA small subunit methyltransferase A</fullName>
        <ecNumber evidence="7">2.1.1.182</ecNumber>
    </recommendedName>
    <alternativeName>
        <fullName evidence="7">16S rRNA (adenine(1518)-N(6)/adenine(1519)-N(6))-dimethyltransferase</fullName>
    </alternativeName>
    <alternativeName>
        <fullName evidence="7">16S rRNA dimethyladenosine transferase</fullName>
    </alternativeName>
    <alternativeName>
        <fullName evidence="7">16S rRNA dimethylase</fullName>
    </alternativeName>
    <alternativeName>
        <fullName evidence="7">S-adenosylmethionine-6-N', N'-adenosyl(rRNA) dimethyltransferase</fullName>
    </alternativeName>
</protein>
<dbReference type="HAMAP" id="MF_00607">
    <property type="entry name" value="16SrRNA_methyltr_A"/>
    <property type="match status" value="1"/>
</dbReference>
<evidence type="ECO:0000256" key="5">
    <source>
        <dbReference type="ARBA" id="ARBA00022691"/>
    </source>
</evidence>
<dbReference type="Pfam" id="PF00398">
    <property type="entry name" value="RrnaAD"/>
    <property type="match status" value="1"/>
</dbReference>
<dbReference type="InterPro" id="IPR029063">
    <property type="entry name" value="SAM-dependent_MTases_sf"/>
</dbReference>
<evidence type="ECO:0000256" key="4">
    <source>
        <dbReference type="ARBA" id="ARBA00022679"/>
    </source>
</evidence>
<dbReference type="PROSITE" id="PS51689">
    <property type="entry name" value="SAM_RNA_A_N6_MT"/>
    <property type="match status" value="1"/>
</dbReference>
<evidence type="ECO:0000256" key="3">
    <source>
        <dbReference type="ARBA" id="ARBA00022603"/>
    </source>
</evidence>
<dbReference type="SUPFAM" id="SSF53335">
    <property type="entry name" value="S-adenosyl-L-methionine-dependent methyltransferases"/>
    <property type="match status" value="1"/>
</dbReference>
<dbReference type="InterPro" id="IPR020596">
    <property type="entry name" value="rRNA_Ade_Mease_Trfase_CS"/>
</dbReference>
<name>A0A7V5CTJ9_9BACT</name>
<feature type="binding site" evidence="7 8">
    <location>
        <position position="97"/>
    </location>
    <ligand>
        <name>S-adenosyl-L-methionine</name>
        <dbReference type="ChEBI" id="CHEBI:59789"/>
    </ligand>
</feature>
<evidence type="ECO:0000256" key="1">
    <source>
        <dbReference type="ARBA" id="ARBA00022490"/>
    </source>
</evidence>
<keyword evidence="2 7" id="KW-0698">rRNA processing</keyword>
<dbReference type="InterPro" id="IPR011530">
    <property type="entry name" value="rRNA_adenine_dimethylase"/>
</dbReference>
<accession>A0A7V5CTJ9</accession>
<evidence type="ECO:0000256" key="2">
    <source>
        <dbReference type="ARBA" id="ARBA00022552"/>
    </source>
</evidence>
<comment type="function">
    <text evidence="7">Specifically dimethylates two adjacent adenosines (A1518 and A1519) in the loop of a conserved hairpin near the 3'-end of 16S rRNA in the 30S particle. May play a critical role in biogenesis of 30S subunits.</text>
</comment>
<feature type="binding site" evidence="7 8">
    <location>
        <position position="118"/>
    </location>
    <ligand>
        <name>S-adenosyl-L-methionine</name>
        <dbReference type="ChEBI" id="CHEBI:59789"/>
    </ligand>
</feature>
<feature type="binding site" evidence="7 8">
    <location>
        <position position="26"/>
    </location>
    <ligand>
        <name>S-adenosyl-L-methionine</name>
        <dbReference type="ChEBI" id="CHEBI:59789"/>
    </ligand>
</feature>
<comment type="catalytic activity">
    <reaction evidence="7">
        <text>adenosine(1518)/adenosine(1519) in 16S rRNA + 4 S-adenosyl-L-methionine = N(6)-dimethyladenosine(1518)/N(6)-dimethyladenosine(1519) in 16S rRNA + 4 S-adenosyl-L-homocysteine + 4 H(+)</text>
        <dbReference type="Rhea" id="RHEA:19609"/>
        <dbReference type="Rhea" id="RHEA-COMP:10232"/>
        <dbReference type="Rhea" id="RHEA-COMP:10233"/>
        <dbReference type="ChEBI" id="CHEBI:15378"/>
        <dbReference type="ChEBI" id="CHEBI:57856"/>
        <dbReference type="ChEBI" id="CHEBI:59789"/>
        <dbReference type="ChEBI" id="CHEBI:74411"/>
        <dbReference type="ChEBI" id="CHEBI:74493"/>
        <dbReference type="EC" id="2.1.1.182"/>
    </reaction>
</comment>
<comment type="similarity">
    <text evidence="7">Belongs to the class I-like SAM-binding methyltransferase superfamily. rRNA adenine N(6)-methyltransferase family. RsmA subfamily.</text>
</comment>
<dbReference type="NCBIfam" id="TIGR00755">
    <property type="entry name" value="ksgA"/>
    <property type="match status" value="1"/>
</dbReference>
<evidence type="ECO:0000256" key="8">
    <source>
        <dbReference type="PROSITE-ProRule" id="PRU01026"/>
    </source>
</evidence>
<keyword evidence="6 7" id="KW-0694">RNA-binding</keyword>
<evidence type="ECO:0000313" key="10">
    <source>
        <dbReference type="EMBL" id="HGY94649.1"/>
    </source>
</evidence>
<dbReference type="GO" id="GO:0052908">
    <property type="term" value="F:16S rRNA (adenine(1518)-N(6)/adenine(1519)-N(6))-dimethyltransferase activity"/>
    <property type="evidence" value="ECO:0007669"/>
    <property type="project" value="UniProtKB-EC"/>
</dbReference>
<keyword evidence="1 7" id="KW-0963">Cytoplasm</keyword>
<feature type="binding site" evidence="7 8">
    <location>
        <position position="51"/>
    </location>
    <ligand>
        <name>S-adenosyl-L-methionine</name>
        <dbReference type="ChEBI" id="CHEBI:59789"/>
    </ligand>
</feature>
<dbReference type="InterPro" id="IPR001737">
    <property type="entry name" value="KsgA/Erm"/>
</dbReference>
<organism evidence="10">
    <name type="scientific">Acidobacterium capsulatum</name>
    <dbReference type="NCBI Taxonomy" id="33075"/>
    <lineage>
        <taxon>Bacteria</taxon>
        <taxon>Pseudomonadati</taxon>
        <taxon>Acidobacteriota</taxon>
        <taxon>Terriglobia</taxon>
        <taxon>Terriglobales</taxon>
        <taxon>Acidobacteriaceae</taxon>
        <taxon>Acidobacterium</taxon>
    </lineage>
</organism>
<reference evidence="10" key="1">
    <citation type="journal article" date="2020" name="mSystems">
        <title>Genome- and Community-Level Interaction Insights into Carbon Utilization and Element Cycling Functions of Hydrothermarchaeota in Hydrothermal Sediment.</title>
        <authorList>
            <person name="Zhou Z."/>
            <person name="Liu Y."/>
            <person name="Xu W."/>
            <person name="Pan J."/>
            <person name="Luo Z.H."/>
            <person name="Li M."/>
        </authorList>
    </citation>
    <scope>NUCLEOTIDE SEQUENCE [LARGE SCALE GENOMIC DNA]</scope>
    <source>
        <strain evidence="10">SpSt-855</strain>
    </source>
</reference>
<proteinExistence type="inferred from homology"/>
<dbReference type="Gene3D" id="3.40.50.150">
    <property type="entry name" value="Vaccinia Virus protein VP39"/>
    <property type="match status" value="1"/>
</dbReference>
<comment type="caution">
    <text evidence="10">The sequence shown here is derived from an EMBL/GenBank/DDBJ whole genome shotgun (WGS) entry which is preliminary data.</text>
</comment>
<evidence type="ECO:0000256" key="6">
    <source>
        <dbReference type="ARBA" id="ARBA00022884"/>
    </source>
</evidence>
<evidence type="ECO:0000256" key="7">
    <source>
        <dbReference type="HAMAP-Rule" id="MF_00607"/>
    </source>
</evidence>
<keyword evidence="4 7" id="KW-0808">Transferase</keyword>
<dbReference type="PANTHER" id="PTHR11727">
    <property type="entry name" value="DIMETHYLADENOSINE TRANSFERASE"/>
    <property type="match status" value="1"/>
</dbReference>
<dbReference type="GO" id="GO:0003723">
    <property type="term" value="F:RNA binding"/>
    <property type="evidence" value="ECO:0007669"/>
    <property type="project" value="UniProtKB-UniRule"/>
</dbReference>
<keyword evidence="3 7" id="KW-0489">Methyltransferase</keyword>
<dbReference type="InterPro" id="IPR023165">
    <property type="entry name" value="rRNA_Ade_diMease-like_C"/>
</dbReference>
<feature type="domain" description="Ribosomal RNA adenine methylase transferase N-terminal" evidence="9">
    <location>
        <begin position="31"/>
        <end position="203"/>
    </location>
</feature>
<dbReference type="EC" id="2.1.1.182" evidence="7"/>
<dbReference type="PANTHER" id="PTHR11727:SF7">
    <property type="entry name" value="DIMETHYLADENOSINE TRANSFERASE-RELATED"/>
    <property type="match status" value="1"/>
</dbReference>
<feature type="binding site" evidence="7 8">
    <location>
        <position position="72"/>
    </location>
    <ligand>
        <name>S-adenosyl-L-methionine</name>
        <dbReference type="ChEBI" id="CHEBI:59789"/>
    </ligand>
</feature>
<feature type="binding site" evidence="7 8">
    <location>
        <position position="24"/>
    </location>
    <ligand>
        <name>S-adenosyl-L-methionine</name>
        <dbReference type="ChEBI" id="CHEBI:59789"/>
    </ligand>
</feature>
<dbReference type="PROSITE" id="PS01131">
    <property type="entry name" value="RRNA_A_DIMETH"/>
    <property type="match status" value="1"/>
</dbReference>
<dbReference type="PROSITE" id="PS51257">
    <property type="entry name" value="PROKAR_LIPOPROTEIN"/>
    <property type="match status" value="1"/>
</dbReference>
<evidence type="ECO:0000259" key="9">
    <source>
        <dbReference type="SMART" id="SM00650"/>
    </source>
</evidence>
<dbReference type="AlphaFoldDB" id="A0A7V5CTJ9"/>
<sequence>MRFPPKSSEVAAISGKHKPKLGQNFLVSVAACRSIVEALGNLSGRTVVEIGPGKGAITELLVSRAGRLIAIELDRELAPRLRERFAGRETVTVIEDDVLRVDLSALARPGEKLLVVGNLPYYMTSDILLHLICHEAAIERAVVMVQREVADRVAAGPGSRDYGLLSVTAQLHARVEKLLTLPPGAFSPPPEVYSTVLRWTMHSRMEELGVDPARFTGFLRSCFAQKRKTLGNNLRAAKYEPEAIAEAFENAGVAAGARAEELRLETLAALWRRLAGELR</sequence>
<comment type="subcellular location">
    <subcellularLocation>
        <location evidence="7">Cytoplasm</location>
    </subcellularLocation>
</comment>
<keyword evidence="5 7" id="KW-0949">S-adenosyl-L-methionine</keyword>
<dbReference type="Gene3D" id="1.10.8.100">
    <property type="entry name" value="Ribosomal RNA adenine dimethylase-like, domain 2"/>
    <property type="match status" value="1"/>
</dbReference>
<dbReference type="InterPro" id="IPR020598">
    <property type="entry name" value="rRNA_Ade_methylase_Trfase_N"/>
</dbReference>
<dbReference type="GO" id="GO:0005829">
    <property type="term" value="C:cytosol"/>
    <property type="evidence" value="ECO:0007669"/>
    <property type="project" value="TreeGrafter"/>
</dbReference>
<dbReference type="SMART" id="SM00650">
    <property type="entry name" value="rADc"/>
    <property type="match status" value="1"/>
</dbReference>
<gene>
    <name evidence="7 10" type="primary">rsmA</name>
    <name evidence="7" type="synonym">ksgA</name>
    <name evidence="10" type="ORF">ENW50_08220</name>
</gene>
<dbReference type="EMBL" id="DTKL01000052">
    <property type="protein sequence ID" value="HGY94649.1"/>
    <property type="molecule type" value="Genomic_DNA"/>
</dbReference>